<keyword evidence="13" id="KW-1015">Disulfide bond</keyword>
<proteinExistence type="predicted"/>
<evidence type="ECO:0000256" key="12">
    <source>
        <dbReference type="ARBA" id="ARBA00023136"/>
    </source>
</evidence>
<evidence type="ECO:0000256" key="15">
    <source>
        <dbReference type="ARBA" id="ARBA00023303"/>
    </source>
</evidence>
<dbReference type="InterPro" id="IPR013680">
    <property type="entry name" value="VDCC_a2/dsu"/>
</dbReference>
<evidence type="ECO:0000313" key="18">
    <source>
        <dbReference type="Proteomes" id="UP000504606"/>
    </source>
</evidence>
<sequence length="1062" mass="119909">MGPKEMWKTTLSLLTLFSIRVSCDYIPDLETFSQLSSSLEEKLLSTASHILRTKTASEAYSNSYDIKLIPVNGTKILEEVLTLADSFLLKKEQALKRLYEAAKDAEDNHEEDLTLTLRRVQFFNVKGSEAEEEGALMYIPSFGQNVSMNGSGVHIPLEIYEGWMGSLFKVVWGHDPEILNGLRWSAALDKVFAKNFEEDPTLRWQYFGSARGFMRIYPALRWPENLNPPDLYDVRRRSWYIHSISSPKDIIILIDKSGSVHGQTIDIMKIAVKALIKTLSEDDYVNVAWFNNEVNWVVPCMDSLVPATSQNKRVLLDAVDRLHESNLTSYETALEFAYDAFQRFSEDREPWEGANCHKAIMFFSDGGTEWPHELSAHLCNESTEDCVRVFTFGCGPHPIPTVVLKSMACKTRGYFSSITALGAIQNRIQDYVRVLGRPLVLSDGATKDLFHWHNVYIDKGGLGPVITVTLPVGSSSFDVRDPLLLGVVGTDIPTSNLEDLFPKHLLGSFGYPYAINNNGFVVFHPQLHHHMSFLQGEDPPNIDLVEAEGSDWEVLERMRESIVRGHFGHNMYPQAIIPVDLGRAILISMNHFYGPLKTSNFRMGLAIPPGHNVINVLNTPLNVDHFSSLRNLPGTLLAPWKYCFDIQTNTDSQEFIEELIMSVTEKQHKCNVGLLRHLLLDMDKTRFLIAEWEKTGPEKQGIRSRFISTEGGLTIVRPISRLAEYEGTRNPHKNHKYLRAMARNQCVFTPTLNRDDSKTEDSYVFITCPIPYEKGSETVNVGVAGVELDQKLIQADFNSVLQFYCGDNEKLQLQHNCYLIDDGGFIVASNQPDKPTGDFIGVVDPQLTESLLEKGFYRLQERYNLQAWCLRGASEATQSSARFSSSLASILRNMWAGLSSAQLLFQSLISWIQPKPVKSFYGWELIRRNYSCITKGSWLVLSDSLSRPMEYQFGCGDCSRVIYAAPMNFLSATLVISQPMCSCAEPSIPISFFPQEDAGPDYCIHQKVVRERKHKCYSYTRNENGTSCYPGDAPSDNGSGTLPRMSSLLYFGPLMYIMQKNL</sequence>
<comment type="subcellular location">
    <subcellularLocation>
        <location evidence="1">Membrane</location>
        <topology evidence="1">Single-pass type I membrane protein</topology>
    </subcellularLocation>
</comment>
<dbReference type="Proteomes" id="UP000504606">
    <property type="component" value="Unplaced"/>
</dbReference>
<reference evidence="19" key="1">
    <citation type="submission" date="2025-08" db="UniProtKB">
        <authorList>
            <consortium name="RefSeq"/>
        </authorList>
    </citation>
    <scope>IDENTIFICATION</scope>
    <source>
        <tissue evidence="19">Whole organism</tissue>
    </source>
</reference>
<feature type="domain" description="VWFA" evidence="17">
    <location>
        <begin position="249"/>
        <end position="435"/>
    </location>
</feature>
<dbReference type="PANTHER" id="PTHR10166:SF67">
    <property type="entry name" value="VWFA DOMAIN-CONTAINING PROTEIN"/>
    <property type="match status" value="1"/>
</dbReference>
<evidence type="ECO:0000256" key="10">
    <source>
        <dbReference type="ARBA" id="ARBA00022989"/>
    </source>
</evidence>
<dbReference type="GO" id="GO:0005891">
    <property type="term" value="C:voltage-gated calcium channel complex"/>
    <property type="evidence" value="ECO:0007669"/>
    <property type="project" value="TreeGrafter"/>
</dbReference>
<keyword evidence="7 16" id="KW-0732">Signal</keyword>
<dbReference type="InterPro" id="IPR051173">
    <property type="entry name" value="Ca_channel_alpha-2/delta"/>
</dbReference>
<dbReference type="GO" id="GO:0005245">
    <property type="term" value="F:voltage-gated calcium channel activity"/>
    <property type="evidence" value="ECO:0007669"/>
    <property type="project" value="TreeGrafter"/>
</dbReference>
<keyword evidence="3" id="KW-0109">Calcium transport</keyword>
<dbReference type="InterPro" id="IPR013608">
    <property type="entry name" value="VWA_N"/>
</dbReference>
<dbReference type="PANTHER" id="PTHR10166">
    <property type="entry name" value="VOLTAGE-DEPENDENT CALCIUM CHANNEL SUBUNIT ALPHA-2/DELTA-RELATED"/>
    <property type="match status" value="1"/>
</dbReference>
<dbReference type="Pfam" id="PF00092">
    <property type="entry name" value="VWA"/>
    <property type="match status" value="1"/>
</dbReference>
<dbReference type="Gene3D" id="3.30.450.20">
    <property type="entry name" value="PAS domain"/>
    <property type="match status" value="1"/>
</dbReference>
<dbReference type="SUPFAM" id="SSF53300">
    <property type="entry name" value="vWA-like"/>
    <property type="match status" value="1"/>
</dbReference>
<keyword evidence="12" id="KW-0472">Membrane</keyword>
<evidence type="ECO:0000256" key="4">
    <source>
        <dbReference type="ARBA" id="ARBA00022673"/>
    </source>
</evidence>
<evidence type="ECO:0000256" key="7">
    <source>
        <dbReference type="ARBA" id="ARBA00022729"/>
    </source>
</evidence>
<feature type="signal peptide" evidence="16">
    <location>
        <begin position="1"/>
        <end position="23"/>
    </location>
</feature>
<dbReference type="OrthoDB" id="8179127at2759"/>
<evidence type="ECO:0000256" key="13">
    <source>
        <dbReference type="ARBA" id="ARBA00023157"/>
    </source>
</evidence>
<dbReference type="GO" id="GO:0046872">
    <property type="term" value="F:metal ion binding"/>
    <property type="evidence" value="ECO:0007669"/>
    <property type="project" value="UniProtKB-KW"/>
</dbReference>
<evidence type="ECO:0000313" key="19">
    <source>
        <dbReference type="RefSeq" id="XP_026279216.1"/>
    </source>
</evidence>
<keyword evidence="14" id="KW-0325">Glycoprotein</keyword>
<evidence type="ECO:0000256" key="1">
    <source>
        <dbReference type="ARBA" id="ARBA00004479"/>
    </source>
</evidence>
<protein>
    <submittedName>
        <fullName evidence="19">Voltage-dependent calcium channel subunit alpha-2/delta-2 isoform X1</fullName>
    </submittedName>
</protein>
<keyword evidence="9" id="KW-0851">Voltage-gated channel</keyword>
<evidence type="ECO:0000256" key="3">
    <source>
        <dbReference type="ARBA" id="ARBA00022568"/>
    </source>
</evidence>
<organism evidence="18 19">
    <name type="scientific">Frankliniella occidentalis</name>
    <name type="common">Western flower thrips</name>
    <name type="synonym">Euthrips occidentalis</name>
    <dbReference type="NCBI Taxonomy" id="133901"/>
    <lineage>
        <taxon>Eukaryota</taxon>
        <taxon>Metazoa</taxon>
        <taxon>Ecdysozoa</taxon>
        <taxon>Arthropoda</taxon>
        <taxon>Hexapoda</taxon>
        <taxon>Insecta</taxon>
        <taxon>Pterygota</taxon>
        <taxon>Neoptera</taxon>
        <taxon>Paraneoptera</taxon>
        <taxon>Thysanoptera</taxon>
        <taxon>Terebrantia</taxon>
        <taxon>Thripoidea</taxon>
        <taxon>Thripidae</taxon>
        <taxon>Frankliniella</taxon>
    </lineage>
</organism>
<keyword evidence="8" id="KW-0106">Calcium</keyword>
<keyword evidence="6" id="KW-0479">Metal-binding</keyword>
<dbReference type="KEGG" id="foc:113207071"/>
<name>A0A6J1SL04_FRAOC</name>
<keyword evidence="11" id="KW-0406">Ion transport</keyword>
<dbReference type="SMART" id="SM00327">
    <property type="entry name" value="VWA"/>
    <property type="match status" value="1"/>
</dbReference>
<evidence type="ECO:0000256" key="14">
    <source>
        <dbReference type="ARBA" id="ARBA00023180"/>
    </source>
</evidence>
<evidence type="ECO:0000256" key="2">
    <source>
        <dbReference type="ARBA" id="ARBA00022448"/>
    </source>
</evidence>
<dbReference type="Pfam" id="PF08473">
    <property type="entry name" value="VGCC_alpha2"/>
    <property type="match status" value="1"/>
</dbReference>
<dbReference type="RefSeq" id="XP_026279216.1">
    <property type="nucleotide sequence ID" value="XM_026423431.2"/>
</dbReference>
<keyword evidence="5" id="KW-0812">Transmembrane</keyword>
<keyword evidence="15" id="KW-0407">Ion channel</keyword>
<dbReference type="Gene3D" id="3.40.50.410">
    <property type="entry name" value="von Willebrand factor, type A domain"/>
    <property type="match status" value="1"/>
</dbReference>
<evidence type="ECO:0000259" key="17">
    <source>
        <dbReference type="PROSITE" id="PS50234"/>
    </source>
</evidence>
<keyword evidence="2" id="KW-0813">Transport</keyword>
<evidence type="ECO:0000256" key="16">
    <source>
        <dbReference type="SAM" id="SignalP"/>
    </source>
</evidence>
<keyword evidence="4" id="KW-0107">Calcium channel</keyword>
<dbReference type="PROSITE" id="PS50234">
    <property type="entry name" value="VWFA"/>
    <property type="match status" value="1"/>
</dbReference>
<dbReference type="GeneID" id="113207071"/>
<evidence type="ECO:0000256" key="8">
    <source>
        <dbReference type="ARBA" id="ARBA00022837"/>
    </source>
</evidence>
<dbReference type="Pfam" id="PF08399">
    <property type="entry name" value="VWA_N"/>
    <property type="match status" value="1"/>
</dbReference>
<feature type="chain" id="PRO_5026749955" evidence="16">
    <location>
        <begin position="24"/>
        <end position="1062"/>
    </location>
</feature>
<accession>A0A6J1SL04</accession>
<dbReference type="AlphaFoldDB" id="A0A6J1SL04"/>
<keyword evidence="10" id="KW-1133">Transmembrane helix</keyword>
<evidence type="ECO:0000256" key="5">
    <source>
        <dbReference type="ARBA" id="ARBA00022692"/>
    </source>
</evidence>
<keyword evidence="18" id="KW-1185">Reference proteome</keyword>
<dbReference type="InterPro" id="IPR036465">
    <property type="entry name" value="vWFA_dom_sf"/>
</dbReference>
<evidence type="ECO:0000256" key="6">
    <source>
        <dbReference type="ARBA" id="ARBA00022723"/>
    </source>
</evidence>
<gene>
    <name evidence="19" type="primary">LOC113207071</name>
</gene>
<evidence type="ECO:0000256" key="11">
    <source>
        <dbReference type="ARBA" id="ARBA00023065"/>
    </source>
</evidence>
<evidence type="ECO:0000256" key="9">
    <source>
        <dbReference type="ARBA" id="ARBA00022882"/>
    </source>
</evidence>
<dbReference type="InterPro" id="IPR002035">
    <property type="entry name" value="VWF_A"/>
</dbReference>